<reference evidence="9" key="2">
    <citation type="submission" date="2025-08" db="UniProtKB">
        <authorList>
            <consortium name="RefSeq"/>
        </authorList>
    </citation>
    <scope>IDENTIFICATION</scope>
    <source>
        <strain evidence="9">S238N-H82</strain>
        <tissue evidence="9">Testes</tissue>
    </source>
</reference>
<evidence type="ECO:0000313" key="8">
    <source>
        <dbReference type="Proteomes" id="UP000001554"/>
    </source>
</evidence>
<keyword evidence="3 7" id="KW-0378">Hydrolase</keyword>
<dbReference type="Proteomes" id="UP000001554">
    <property type="component" value="Chromosome 11"/>
</dbReference>
<dbReference type="Gene3D" id="3.60.60.30">
    <property type="match status" value="1"/>
</dbReference>
<keyword evidence="2 7" id="KW-0732">Signal</keyword>
<evidence type="ECO:0000313" key="9">
    <source>
        <dbReference type="RefSeq" id="XP_035690984.1"/>
    </source>
</evidence>
<dbReference type="PANTHER" id="PTHR12370">
    <property type="entry name" value="PHOSPHOLIPASE B-RELATED"/>
    <property type="match status" value="1"/>
</dbReference>
<feature type="chain" id="PRO_5039961921" description="Phospholipase B-like" evidence="7">
    <location>
        <begin position="30"/>
        <end position="564"/>
    </location>
</feature>
<keyword evidence="6" id="KW-0325">Glycoprotein</keyword>
<sequence length="564" mass="63921">MQRSKMAACRNIFCGRMLSCLLLFSFVFSAVSDGSKLASVRYDEAAKTYQITDKLDPSAAAWANFTDRISSTGWSFLTVTTNEKYDDSVQAYAAGLVEGYLTRDLMYNHWLNTVGAAFCSSRSAFCKNLESFLKTNLAWMQEQIQASGDTDDYWHQVKLTLQQLSGLDDGYNDDPRQPSLDINPFGFLIFQIGGDMEDLQEALKDKDSHRVLGSGSCSALVKLLPGNADLLVAHDTWDTFQSMLRIIKKYQFPFKLGGEDKIPGHTVSFSSYPGVIYSGDDFYITSASLVAQETTIGNSNPALWKYVQPQGQVLEWLRNIVANRLANKAMDWATIFKKYNSGTYNNQWMIVDYKTFTPNKDLPEKGLLVVLEQLPGMVMMDDVTSVLAKQAYWPSYNSPYFEKIFNTSGLPAMVEKYGDWFSYEHTPRANIFRRDHGKVTDISSMIKLMRYNDFQNDPLSKCDCTPPYSAENAISARSDLNPANGTYPFSALQHRCHGGTDMKMTSYSMHESHQMMAVSGPTHDQQQPFQWSTSDYDKQFYHLGHPDLFNFDPIHVIWFDQSDN</sequence>
<evidence type="ECO:0000256" key="7">
    <source>
        <dbReference type="RuleBase" id="RU364138"/>
    </source>
</evidence>
<proteinExistence type="inferred from homology"/>
<dbReference type="OrthoDB" id="443524at2759"/>
<dbReference type="OMA" id="YQEGYWA"/>
<gene>
    <name evidence="9" type="primary">LOC118425925</name>
</gene>
<dbReference type="InterPro" id="IPR007000">
    <property type="entry name" value="PLipase_B-like"/>
</dbReference>
<keyword evidence="5 7" id="KW-0443">Lipid metabolism</keyword>
<evidence type="ECO:0000256" key="5">
    <source>
        <dbReference type="ARBA" id="ARBA00023098"/>
    </source>
</evidence>
<accession>A0A9J7LZ36</accession>
<dbReference type="EC" id="3.1.1.-" evidence="7"/>
<dbReference type="Pfam" id="PF04916">
    <property type="entry name" value="Phospholip_B"/>
    <property type="match status" value="1"/>
</dbReference>
<comment type="function">
    <text evidence="7">Putative phospholipase.</text>
</comment>
<evidence type="ECO:0000256" key="3">
    <source>
        <dbReference type="ARBA" id="ARBA00022801"/>
    </source>
</evidence>
<evidence type="ECO:0000256" key="6">
    <source>
        <dbReference type="ARBA" id="ARBA00023180"/>
    </source>
</evidence>
<feature type="signal peptide" evidence="7">
    <location>
        <begin position="1"/>
        <end position="29"/>
    </location>
</feature>
<dbReference type="AlphaFoldDB" id="A0A9J7LZ36"/>
<dbReference type="PANTHER" id="PTHR12370:SF3">
    <property type="entry name" value="PHOSPHOLIPASE B-LIKE 2-RELATED"/>
    <property type="match status" value="1"/>
</dbReference>
<dbReference type="GO" id="GO:0009395">
    <property type="term" value="P:phospholipid catabolic process"/>
    <property type="evidence" value="ECO:0000318"/>
    <property type="project" value="GO_Central"/>
</dbReference>
<keyword evidence="8" id="KW-1185">Reference proteome</keyword>
<comment type="similarity">
    <text evidence="1 7">Belongs to the phospholipase B-like family.</text>
</comment>
<evidence type="ECO:0000256" key="1">
    <source>
        <dbReference type="ARBA" id="ARBA00007835"/>
    </source>
</evidence>
<evidence type="ECO:0000256" key="2">
    <source>
        <dbReference type="ARBA" id="ARBA00022729"/>
    </source>
</evidence>
<dbReference type="GeneID" id="118425925"/>
<evidence type="ECO:0000256" key="4">
    <source>
        <dbReference type="ARBA" id="ARBA00022963"/>
    </source>
</evidence>
<dbReference type="KEGG" id="bfo:118425925"/>
<reference evidence="8" key="1">
    <citation type="journal article" date="2020" name="Nat. Ecol. Evol.">
        <title>Deeply conserved synteny resolves early events in vertebrate evolution.</title>
        <authorList>
            <person name="Simakov O."/>
            <person name="Marletaz F."/>
            <person name="Yue J.X."/>
            <person name="O'Connell B."/>
            <person name="Jenkins J."/>
            <person name="Brandt A."/>
            <person name="Calef R."/>
            <person name="Tung C.H."/>
            <person name="Huang T.K."/>
            <person name="Schmutz J."/>
            <person name="Satoh N."/>
            <person name="Yu J.K."/>
            <person name="Putnam N.H."/>
            <person name="Green R.E."/>
            <person name="Rokhsar D.S."/>
        </authorList>
    </citation>
    <scope>NUCLEOTIDE SEQUENCE [LARGE SCALE GENOMIC DNA]</scope>
    <source>
        <strain evidence="8">S238N-H82</strain>
    </source>
</reference>
<dbReference type="GO" id="GO:0005576">
    <property type="term" value="C:extracellular region"/>
    <property type="evidence" value="ECO:0000318"/>
    <property type="project" value="GO_Central"/>
</dbReference>
<organism evidence="8 9">
    <name type="scientific">Branchiostoma floridae</name>
    <name type="common">Florida lancelet</name>
    <name type="synonym">Amphioxus</name>
    <dbReference type="NCBI Taxonomy" id="7739"/>
    <lineage>
        <taxon>Eukaryota</taxon>
        <taxon>Metazoa</taxon>
        <taxon>Chordata</taxon>
        <taxon>Cephalochordata</taxon>
        <taxon>Leptocardii</taxon>
        <taxon>Amphioxiformes</taxon>
        <taxon>Branchiostomatidae</taxon>
        <taxon>Branchiostoma</taxon>
    </lineage>
</organism>
<dbReference type="RefSeq" id="XP_035690984.1">
    <property type="nucleotide sequence ID" value="XM_035835091.1"/>
</dbReference>
<name>A0A9J7LZ36_BRAFL</name>
<dbReference type="GO" id="GO:0004620">
    <property type="term" value="F:phospholipase activity"/>
    <property type="evidence" value="ECO:0000318"/>
    <property type="project" value="GO_Central"/>
</dbReference>
<protein>
    <recommendedName>
        <fullName evidence="7">Phospholipase B-like</fullName>
        <ecNumber evidence="7">3.1.1.-</ecNumber>
    </recommendedName>
</protein>
<keyword evidence="4 7" id="KW-0442">Lipid degradation</keyword>